<reference evidence="3" key="2">
    <citation type="submission" date="2013-12" db="EMBL/GenBank/DDBJ databases">
        <authorList>
            <person name="Yu Y."/>
            <person name="Lee S."/>
            <person name="de Baynast K."/>
            <person name="Wissotski M."/>
            <person name="Liu L."/>
            <person name="Talag J."/>
            <person name="Goicoechea J."/>
            <person name="Angelova A."/>
            <person name="Jetty R."/>
            <person name="Kudrna D."/>
            <person name="Golser W."/>
            <person name="Rivera L."/>
            <person name="Zhang J."/>
            <person name="Wing R."/>
        </authorList>
    </citation>
    <scope>NUCLEOTIDE SEQUENCE</scope>
</reference>
<reference evidence="2 3" key="1">
    <citation type="submission" date="2012-08" db="EMBL/GenBank/DDBJ databases">
        <title>Oryza genome evolution.</title>
        <authorList>
            <person name="Wing R.A."/>
        </authorList>
    </citation>
    <scope>NUCLEOTIDE SEQUENCE</scope>
</reference>
<dbReference type="InterPro" id="IPR011676">
    <property type="entry name" value="DUF1618"/>
</dbReference>
<evidence type="ECO:0000313" key="2">
    <source>
        <dbReference type="EnsemblPlants" id="LPERR01G08690.1"/>
    </source>
</evidence>
<evidence type="ECO:0000259" key="1">
    <source>
        <dbReference type="Pfam" id="PF07762"/>
    </source>
</evidence>
<organism evidence="2 3">
    <name type="scientific">Leersia perrieri</name>
    <dbReference type="NCBI Taxonomy" id="77586"/>
    <lineage>
        <taxon>Eukaryota</taxon>
        <taxon>Viridiplantae</taxon>
        <taxon>Streptophyta</taxon>
        <taxon>Embryophyta</taxon>
        <taxon>Tracheophyta</taxon>
        <taxon>Spermatophyta</taxon>
        <taxon>Magnoliopsida</taxon>
        <taxon>Liliopsida</taxon>
        <taxon>Poales</taxon>
        <taxon>Poaceae</taxon>
        <taxon>BOP clade</taxon>
        <taxon>Oryzoideae</taxon>
        <taxon>Oryzeae</taxon>
        <taxon>Oryzinae</taxon>
        <taxon>Leersia</taxon>
    </lineage>
</organism>
<dbReference type="Pfam" id="PF07762">
    <property type="entry name" value="DUF1618"/>
    <property type="match status" value="1"/>
</dbReference>
<dbReference type="Gramene" id="LPERR01G08690.1">
    <property type="protein sequence ID" value="LPERR01G08690.1"/>
    <property type="gene ID" value="LPERR01G08690"/>
</dbReference>
<name>A0A0D9UYZ8_9ORYZ</name>
<evidence type="ECO:0000313" key="3">
    <source>
        <dbReference type="Proteomes" id="UP000032180"/>
    </source>
</evidence>
<dbReference type="eggNOG" id="ENOG502S4MQ">
    <property type="taxonomic scope" value="Eukaryota"/>
</dbReference>
<accession>A0A0D9UYZ8</accession>
<dbReference type="STRING" id="77586.A0A0D9UYZ8"/>
<feature type="domain" description="DUF1618" evidence="1">
    <location>
        <begin position="204"/>
        <end position="318"/>
    </location>
</feature>
<protein>
    <recommendedName>
        <fullName evidence="1">DUF1618 domain-containing protein</fullName>
    </recommendedName>
</protein>
<proteinExistence type="predicted"/>
<dbReference type="Proteomes" id="UP000032180">
    <property type="component" value="Chromosome 1"/>
</dbReference>
<reference evidence="2" key="3">
    <citation type="submission" date="2015-04" db="UniProtKB">
        <authorList>
            <consortium name="EnsemblPlants"/>
        </authorList>
    </citation>
    <scope>IDENTIFICATION</scope>
</reference>
<dbReference type="AlphaFoldDB" id="A0A0D9UYZ8"/>
<keyword evidence="3" id="KW-1185">Reference proteome</keyword>
<dbReference type="PANTHER" id="PTHR33086:SF6">
    <property type="entry name" value="OS01G0245532 PROTEIN"/>
    <property type="match status" value="1"/>
</dbReference>
<dbReference type="PANTHER" id="PTHR33086">
    <property type="entry name" value="OS05G0468200 PROTEIN-RELATED"/>
    <property type="match status" value="1"/>
</dbReference>
<dbReference type="HOGENOM" id="CLU_028076_0_0_1"/>
<sequence>MAAWKGQWMKEDESEIWVVLARVPHVVEDGYLKPGIDNLLKFREPPGATRLVVHRNIAPRRKTIDDNPYIVDGDWRGRFLLCATQGPEPEAPVLDAFYSEPIDANHGLPKAYFICDTRTGRHSSTRLPDHGRPILNPRNACLLNLSAEAFAVAELQPTVGADHATLLLYESASGVWNHADLNYPPRDHPWGGHGVIMCNGEIWWVDLSYGFLAFDATNLALRFVPLPDGCELPPGEAAAAAADVEKRRCVGTNIGELRYVQIDERDGDPIVRMWTLLDEDAGMWSFDCVARFEAIWDDEGYKATKLPREIPAVAFVHPEHPGEVAYFFLNSRVFGVHLRKCRVLDWKFFEMLHPPMAYHSSRFVRLWRYIPALRDAPGFR</sequence>
<dbReference type="EnsemblPlants" id="LPERR01G08690.1">
    <property type="protein sequence ID" value="LPERR01G08690.1"/>
    <property type="gene ID" value="LPERR01G08690"/>
</dbReference>